<accession>A0A4Y8D933</accession>
<feature type="transmembrane region" description="Helical" evidence="6">
    <location>
        <begin position="45"/>
        <end position="72"/>
    </location>
</feature>
<comment type="caution">
    <text evidence="8">The sequence shown here is derived from an EMBL/GenBank/DDBJ whole genome shotgun (WGS) entry which is preliminary data.</text>
</comment>
<feature type="transmembrane region" description="Helical" evidence="6">
    <location>
        <begin position="129"/>
        <end position="150"/>
    </location>
</feature>
<feature type="domain" description="Major facilitator superfamily (MFS) profile" evidence="7">
    <location>
        <begin position="1"/>
        <end position="280"/>
    </location>
</feature>
<gene>
    <name evidence="8" type="ORF">BOTCAL_0073g00090</name>
</gene>
<comment type="similarity">
    <text evidence="2">Belongs to the major facilitator superfamily. Sugar transporter (TC 2.A.1.1) family.</text>
</comment>
<keyword evidence="5 6" id="KW-0472">Membrane</keyword>
<feature type="transmembrane region" description="Helical" evidence="6">
    <location>
        <begin position="230"/>
        <end position="250"/>
    </location>
</feature>
<dbReference type="PANTHER" id="PTHR48022:SF2">
    <property type="entry name" value="PLASTIDIC GLUCOSE TRANSPORTER 4"/>
    <property type="match status" value="1"/>
</dbReference>
<dbReference type="GO" id="GO:0016020">
    <property type="term" value="C:membrane"/>
    <property type="evidence" value="ECO:0007669"/>
    <property type="project" value="UniProtKB-SubCell"/>
</dbReference>
<keyword evidence="4 6" id="KW-1133">Transmembrane helix</keyword>
<feature type="transmembrane region" description="Helical" evidence="6">
    <location>
        <begin position="256"/>
        <end position="276"/>
    </location>
</feature>
<proteinExistence type="inferred from homology"/>
<keyword evidence="9" id="KW-1185">Reference proteome</keyword>
<dbReference type="PANTHER" id="PTHR48022">
    <property type="entry name" value="PLASTIDIC GLUCOSE TRANSPORTER 4"/>
    <property type="match status" value="1"/>
</dbReference>
<evidence type="ECO:0000256" key="4">
    <source>
        <dbReference type="ARBA" id="ARBA00022989"/>
    </source>
</evidence>
<dbReference type="GO" id="GO:0005351">
    <property type="term" value="F:carbohydrate:proton symporter activity"/>
    <property type="evidence" value="ECO:0007669"/>
    <property type="project" value="TreeGrafter"/>
</dbReference>
<evidence type="ECO:0000256" key="1">
    <source>
        <dbReference type="ARBA" id="ARBA00004141"/>
    </source>
</evidence>
<dbReference type="InterPro" id="IPR020846">
    <property type="entry name" value="MFS_dom"/>
</dbReference>
<evidence type="ECO:0000256" key="2">
    <source>
        <dbReference type="ARBA" id="ARBA00010992"/>
    </source>
</evidence>
<evidence type="ECO:0000256" key="6">
    <source>
        <dbReference type="SAM" id="Phobius"/>
    </source>
</evidence>
<dbReference type="Gene3D" id="1.20.1250.20">
    <property type="entry name" value="MFS general substrate transporter like domains"/>
    <property type="match status" value="2"/>
</dbReference>
<dbReference type="Pfam" id="PF00083">
    <property type="entry name" value="Sugar_tr"/>
    <property type="match status" value="2"/>
</dbReference>
<dbReference type="OrthoDB" id="5399138at2759"/>
<dbReference type="InterPro" id="IPR036259">
    <property type="entry name" value="MFS_trans_sf"/>
</dbReference>
<evidence type="ECO:0000259" key="7">
    <source>
        <dbReference type="PROSITE" id="PS50850"/>
    </source>
</evidence>
<dbReference type="InterPro" id="IPR005828">
    <property type="entry name" value="MFS_sugar_transport-like"/>
</dbReference>
<sequence>MPSFTSKIGDLSPLLRGFTVSLIMMTDAMPSIFGGKLAEKIGHLYVVMAGSLLFALGTGMEAGAGGLGVLLAGRALAGSGEGLWLGYSTETAPCASRGMLVSLPQFMCTAGYAPNLFETAGLPGKTSTFLASGVSAILMVAITILATLYVDRWGRRTSALIGGIILSSSMFIIGALYLSDSVHSYGIGRWVVVVLIFVFALTYCAKWAVMGKVYASEIQPMKTRNEANSLAQGVSFFANWLVAFLTPIFLAHSSYGAYFLFGGFSLLAIFVMAIWIPETRLRSLEDIQAGFQRLTTKSGNDDENAGGKLNGGMRLRRLLKGPVLVGLERHTEGVVLGSGSDASGLGPMRIDLSSV</sequence>
<reference evidence="8 9" key="1">
    <citation type="submission" date="2017-11" db="EMBL/GenBank/DDBJ databases">
        <title>Comparative genomics of Botrytis spp.</title>
        <authorList>
            <person name="Valero-Jimenez C.A."/>
            <person name="Tapia P."/>
            <person name="Veloso J."/>
            <person name="Silva-Moreno E."/>
            <person name="Staats M."/>
            <person name="Valdes J.H."/>
            <person name="Van Kan J.A.L."/>
        </authorList>
    </citation>
    <scope>NUCLEOTIDE SEQUENCE [LARGE SCALE GENOMIC DNA]</scope>
    <source>
        <strain evidence="8 9">MUCL2830</strain>
    </source>
</reference>
<protein>
    <recommendedName>
        <fullName evidence="7">Major facilitator superfamily (MFS) profile domain-containing protein</fullName>
    </recommendedName>
</protein>
<feature type="transmembrane region" description="Helical" evidence="6">
    <location>
        <begin position="14"/>
        <end position="33"/>
    </location>
</feature>
<comment type="subcellular location">
    <subcellularLocation>
        <location evidence="1">Membrane</location>
        <topology evidence="1">Multi-pass membrane protein</topology>
    </subcellularLocation>
</comment>
<dbReference type="InterPro" id="IPR050360">
    <property type="entry name" value="MFS_Sugar_Transporters"/>
</dbReference>
<dbReference type="SUPFAM" id="SSF103473">
    <property type="entry name" value="MFS general substrate transporter"/>
    <property type="match status" value="2"/>
</dbReference>
<evidence type="ECO:0000256" key="5">
    <source>
        <dbReference type="ARBA" id="ARBA00023136"/>
    </source>
</evidence>
<dbReference type="EMBL" id="PHWZ01000073">
    <property type="protein sequence ID" value="TEY74370.1"/>
    <property type="molecule type" value="Genomic_DNA"/>
</dbReference>
<evidence type="ECO:0000313" key="9">
    <source>
        <dbReference type="Proteomes" id="UP000297299"/>
    </source>
</evidence>
<dbReference type="PROSITE" id="PS50850">
    <property type="entry name" value="MFS"/>
    <property type="match status" value="1"/>
</dbReference>
<evidence type="ECO:0000256" key="3">
    <source>
        <dbReference type="ARBA" id="ARBA00022692"/>
    </source>
</evidence>
<evidence type="ECO:0000313" key="8">
    <source>
        <dbReference type="EMBL" id="TEY74370.1"/>
    </source>
</evidence>
<feature type="transmembrane region" description="Helical" evidence="6">
    <location>
        <begin position="190"/>
        <end position="209"/>
    </location>
</feature>
<dbReference type="AlphaFoldDB" id="A0A4Y8D933"/>
<keyword evidence="3 6" id="KW-0812">Transmembrane</keyword>
<dbReference type="Proteomes" id="UP000297299">
    <property type="component" value="Unassembled WGS sequence"/>
</dbReference>
<organism evidence="8 9">
    <name type="scientific">Botryotinia calthae</name>
    <dbReference type="NCBI Taxonomy" id="38488"/>
    <lineage>
        <taxon>Eukaryota</taxon>
        <taxon>Fungi</taxon>
        <taxon>Dikarya</taxon>
        <taxon>Ascomycota</taxon>
        <taxon>Pezizomycotina</taxon>
        <taxon>Leotiomycetes</taxon>
        <taxon>Helotiales</taxon>
        <taxon>Sclerotiniaceae</taxon>
        <taxon>Botryotinia</taxon>
    </lineage>
</organism>
<name>A0A4Y8D933_9HELO</name>
<feature type="transmembrane region" description="Helical" evidence="6">
    <location>
        <begin position="157"/>
        <end position="178"/>
    </location>
</feature>